<proteinExistence type="predicted"/>
<dbReference type="EMBL" id="JAAXKY010000024">
    <property type="protein sequence ID" value="NMH77480.1"/>
    <property type="molecule type" value="Genomic_DNA"/>
</dbReference>
<dbReference type="Proteomes" id="UP001296706">
    <property type="component" value="Unassembled WGS sequence"/>
</dbReference>
<evidence type="ECO:0000313" key="1">
    <source>
        <dbReference type="EMBL" id="NMH77480.1"/>
    </source>
</evidence>
<protein>
    <submittedName>
        <fullName evidence="1">Uncharacterized protein</fullName>
    </submittedName>
</protein>
<sequence>MLHVLAGVSYGYLLIGNLEAINSPELEVRDAPEFAEVIAEGLVHVQAATHTGDVLLEATVGDGLTDLRRRRGMVSETLLMPLLTQNVVVTTFWGLVEGFEVVLPEEWNAARVRITSPRYAEIHDREMAYLPDPPDDPEEISLEFAPG</sequence>
<keyword evidence="2" id="KW-1185">Reference proteome</keyword>
<name>A0ABX1REC6_9PSEU</name>
<evidence type="ECO:0000313" key="2">
    <source>
        <dbReference type="Proteomes" id="UP001296706"/>
    </source>
</evidence>
<organism evidence="1 2">
    <name type="scientific">Pseudonocardia xinjiangensis</name>
    <dbReference type="NCBI Taxonomy" id="75289"/>
    <lineage>
        <taxon>Bacteria</taxon>
        <taxon>Bacillati</taxon>
        <taxon>Actinomycetota</taxon>
        <taxon>Actinomycetes</taxon>
        <taxon>Pseudonocardiales</taxon>
        <taxon>Pseudonocardiaceae</taxon>
        <taxon>Pseudonocardia</taxon>
    </lineage>
</organism>
<accession>A0ABX1REC6</accession>
<gene>
    <name evidence="1" type="ORF">HF577_10325</name>
</gene>
<comment type="caution">
    <text evidence="1">The sequence shown here is derived from an EMBL/GenBank/DDBJ whole genome shotgun (WGS) entry which is preliminary data.</text>
</comment>
<reference evidence="1 2" key="1">
    <citation type="submission" date="2020-04" db="EMBL/GenBank/DDBJ databases">
        <authorList>
            <person name="Klaysubun C."/>
            <person name="Duangmal K."/>
            <person name="Lipun K."/>
        </authorList>
    </citation>
    <scope>NUCLEOTIDE SEQUENCE [LARGE SCALE GENOMIC DNA]</scope>
    <source>
        <strain evidence="1 2">JCM 11839</strain>
    </source>
</reference>
<dbReference type="RefSeq" id="WP_169395555.1">
    <property type="nucleotide sequence ID" value="NZ_BAAAJH010000001.1"/>
</dbReference>